<dbReference type="PROSITE" id="PS00198">
    <property type="entry name" value="4FE4S_FER_1"/>
    <property type="match status" value="1"/>
</dbReference>
<dbReference type="Gene3D" id="3.10.20.740">
    <property type="match status" value="1"/>
</dbReference>
<evidence type="ECO:0000256" key="11">
    <source>
        <dbReference type="ARBA" id="ARBA00023014"/>
    </source>
</evidence>
<dbReference type="PROSITE" id="PS51379">
    <property type="entry name" value="4FE4S_FER_2"/>
    <property type="match status" value="1"/>
</dbReference>
<dbReference type="PANTHER" id="PTHR43105:SF10">
    <property type="entry name" value="NADH-QUINONE OXIDOREDUCTASE SUBUNIT G"/>
    <property type="match status" value="1"/>
</dbReference>
<evidence type="ECO:0000256" key="1">
    <source>
        <dbReference type="ARBA" id="ARBA00001966"/>
    </source>
</evidence>
<evidence type="ECO:0000256" key="13">
    <source>
        <dbReference type="ARBA" id="ARBA00023136"/>
    </source>
</evidence>
<proteinExistence type="inferred from homology"/>
<evidence type="ECO:0000256" key="7">
    <source>
        <dbReference type="ARBA" id="ARBA00022723"/>
    </source>
</evidence>
<dbReference type="SUPFAM" id="SSF54292">
    <property type="entry name" value="2Fe-2S ferredoxin-like"/>
    <property type="match status" value="1"/>
</dbReference>
<protein>
    <submittedName>
        <fullName evidence="18">NADH-quinone oxidoreductase subunit G</fullName>
    </submittedName>
</protein>
<evidence type="ECO:0000256" key="12">
    <source>
        <dbReference type="ARBA" id="ARBA00023027"/>
    </source>
</evidence>
<feature type="domain" description="4Fe-4S His(Cys)3-ligated-type" evidence="17">
    <location>
        <begin position="80"/>
        <end position="119"/>
    </location>
</feature>
<dbReference type="GO" id="GO:0051537">
    <property type="term" value="F:2 iron, 2 sulfur cluster binding"/>
    <property type="evidence" value="ECO:0007669"/>
    <property type="project" value="UniProtKB-KW"/>
</dbReference>
<keyword evidence="8" id="KW-0677">Repeat</keyword>
<dbReference type="Pfam" id="PF13510">
    <property type="entry name" value="Fer2_4"/>
    <property type="match status" value="1"/>
</dbReference>
<evidence type="ECO:0000259" key="17">
    <source>
        <dbReference type="PROSITE" id="PS51839"/>
    </source>
</evidence>
<evidence type="ECO:0000259" key="16">
    <source>
        <dbReference type="PROSITE" id="PS51379"/>
    </source>
</evidence>
<evidence type="ECO:0000256" key="3">
    <source>
        <dbReference type="ARBA" id="ARBA00005404"/>
    </source>
</evidence>
<dbReference type="PROSITE" id="PS00641">
    <property type="entry name" value="COMPLEX1_75K_1"/>
    <property type="match status" value="1"/>
</dbReference>
<dbReference type="FunFam" id="3.30.70.20:FF:000035">
    <property type="entry name" value="Iron hydrogenase 1"/>
    <property type="match status" value="1"/>
</dbReference>
<dbReference type="InterPro" id="IPR017896">
    <property type="entry name" value="4Fe4S_Fe-S-bd"/>
</dbReference>
<comment type="cofactor">
    <cofactor evidence="1">
        <name>[4Fe-4S] cluster</name>
        <dbReference type="ChEBI" id="CHEBI:49883"/>
    </cofactor>
</comment>
<evidence type="ECO:0000313" key="19">
    <source>
        <dbReference type="Proteomes" id="UP000189810"/>
    </source>
</evidence>
<dbReference type="Gene3D" id="3.40.50.740">
    <property type="match status" value="1"/>
</dbReference>
<evidence type="ECO:0000256" key="2">
    <source>
        <dbReference type="ARBA" id="ARBA00004370"/>
    </source>
</evidence>
<dbReference type="Gene3D" id="3.30.70.20">
    <property type="match status" value="1"/>
</dbReference>
<keyword evidence="4" id="KW-0004">4Fe-4S</keyword>
<evidence type="ECO:0000256" key="10">
    <source>
        <dbReference type="ARBA" id="ARBA00023004"/>
    </source>
</evidence>
<keyword evidence="11" id="KW-0411">Iron-sulfur</keyword>
<dbReference type="FunFam" id="3.10.20.740:FF:000004">
    <property type="entry name" value="NADH-quinone oxidoreductase"/>
    <property type="match status" value="1"/>
</dbReference>
<keyword evidence="9" id="KW-1278">Translocase</keyword>
<keyword evidence="12" id="KW-0520">NAD</keyword>
<dbReference type="GO" id="GO:0048038">
    <property type="term" value="F:quinone binding"/>
    <property type="evidence" value="ECO:0007669"/>
    <property type="project" value="UniProtKB-KW"/>
</dbReference>
<gene>
    <name evidence="18" type="ORF">SAMN05444391_1401</name>
</gene>
<dbReference type="InterPro" id="IPR036010">
    <property type="entry name" value="2Fe-2S_ferredoxin-like_sf"/>
</dbReference>
<evidence type="ECO:0000313" key="18">
    <source>
        <dbReference type="EMBL" id="SHK54814.1"/>
    </source>
</evidence>
<organism evidence="18 19">
    <name type="scientific">Thermocrinis minervae</name>
    <dbReference type="NCBI Taxonomy" id="381751"/>
    <lineage>
        <taxon>Bacteria</taxon>
        <taxon>Pseudomonadati</taxon>
        <taxon>Aquificota</taxon>
        <taxon>Aquificia</taxon>
        <taxon>Aquificales</taxon>
        <taxon>Aquificaceae</taxon>
        <taxon>Thermocrinis</taxon>
    </lineage>
</organism>
<name>A0A1M6TD69_9AQUI</name>
<evidence type="ECO:0000256" key="14">
    <source>
        <dbReference type="ARBA" id="ARBA00034078"/>
    </source>
</evidence>
<dbReference type="Pfam" id="PF22117">
    <property type="entry name" value="Fer4_Nqo3"/>
    <property type="match status" value="1"/>
</dbReference>
<dbReference type="SUPFAM" id="SSF54862">
    <property type="entry name" value="4Fe-4S ferredoxins"/>
    <property type="match status" value="1"/>
</dbReference>
<dbReference type="GO" id="GO:0046872">
    <property type="term" value="F:metal ion binding"/>
    <property type="evidence" value="ECO:0007669"/>
    <property type="project" value="UniProtKB-KW"/>
</dbReference>
<evidence type="ECO:0000256" key="8">
    <source>
        <dbReference type="ARBA" id="ARBA00022737"/>
    </source>
</evidence>
<evidence type="ECO:0000256" key="6">
    <source>
        <dbReference type="ARBA" id="ARBA00022719"/>
    </source>
</evidence>
<keyword evidence="7" id="KW-0479">Metal-binding</keyword>
<dbReference type="SUPFAM" id="SSF53706">
    <property type="entry name" value="Formate dehydrogenase/DMSO reductase, domains 1-3"/>
    <property type="match status" value="1"/>
</dbReference>
<keyword evidence="19" id="KW-1185">Reference proteome</keyword>
<dbReference type="PANTHER" id="PTHR43105">
    <property type="entry name" value="RESPIRATORY NITRATE REDUCTASE"/>
    <property type="match status" value="1"/>
</dbReference>
<dbReference type="InterPro" id="IPR017900">
    <property type="entry name" value="4Fe4S_Fe_S_CS"/>
</dbReference>
<dbReference type="GO" id="GO:0042773">
    <property type="term" value="P:ATP synthesis coupled electron transport"/>
    <property type="evidence" value="ECO:0007669"/>
    <property type="project" value="InterPro"/>
</dbReference>
<dbReference type="InterPro" id="IPR000283">
    <property type="entry name" value="NADH_UbQ_OxRdtase_75kDa_su_CS"/>
</dbReference>
<dbReference type="InterPro" id="IPR019574">
    <property type="entry name" value="NADH_UbQ_OxRdtase_Gsu_4Fe4S-bd"/>
</dbReference>
<dbReference type="Pfam" id="PF10588">
    <property type="entry name" value="NADH-G_4Fe-4S_3"/>
    <property type="match status" value="1"/>
</dbReference>
<evidence type="ECO:0000256" key="9">
    <source>
        <dbReference type="ARBA" id="ARBA00022967"/>
    </source>
</evidence>
<feature type="domain" description="4Fe-4S ferredoxin-type" evidence="16">
    <location>
        <begin position="183"/>
        <end position="213"/>
    </location>
</feature>
<keyword evidence="13" id="KW-0472">Membrane</keyword>
<comment type="subcellular location">
    <subcellularLocation>
        <location evidence="2">Membrane</location>
    </subcellularLocation>
</comment>
<dbReference type="SMART" id="SM00929">
    <property type="entry name" value="NADH-G_4Fe-4S_3"/>
    <property type="match status" value="1"/>
</dbReference>
<dbReference type="InterPro" id="IPR050123">
    <property type="entry name" value="Prok_molybdopt-oxidoreductase"/>
</dbReference>
<evidence type="ECO:0000256" key="4">
    <source>
        <dbReference type="ARBA" id="ARBA00022485"/>
    </source>
</evidence>
<dbReference type="PROSITE" id="PS51085">
    <property type="entry name" value="2FE2S_FER_2"/>
    <property type="match status" value="1"/>
</dbReference>
<sequence>MEKVRITIDGKEYEVQKGKTVLQAALENGIAIPYFCYHPRLKIIGACRMCIVYNEKTGRLITSCNTPVEDGMVISTKHDLVKANQKYLLQAFMTRHPLDCPICDKAGECDLQNYGAIFGPQRQIVPVSALEKERHYVDWESDFLEYYSNRCVVCYRCTRACDDVVGAHALYIEERGFQSNIAPAVRPMDTSSCEMCGICVHVCPVGAIISKPFKYWTRSWLLERASTHCFNCAVGCEVQVEFGLGDWRSQRKVYRTKPTDELNICAKTFFGYDVLNENRLLSCYLHGKEESPSNVASFLANILKERGESTAIVVSPYLSNEVLQSIRSVAEAVGSFITSTLSLDLYPFLEAFGEPKDVSVHDLSSYEGFVLIGEDITSSLPVLSYYIKGKVYRVGEFSRDSKLRPHVIDLESLKDLEGKFLVLVNTTGLIGDKARALGEYLKSLKDRVDFMVLHKDANFKGVYRIFGDKLSHLGGLLEEVQRGKIKNLVVFGEDILDYYPEEYVYGLFEKLEHLVVFSPFADGLSSYAGIRIPMNLLGEVEGTFSSLFGDVPSRRILPWAFNDRDFFQALTSAVGSLNKGIKILKKESYQPVKTPEVHLYRSSWITRRSQNLSKLYEKNSTVLQRWT</sequence>
<feature type="domain" description="2Fe-2S ferredoxin-type" evidence="15">
    <location>
        <begin position="2"/>
        <end position="80"/>
    </location>
</feature>
<keyword evidence="5" id="KW-0001">2Fe-2S</keyword>
<dbReference type="EMBL" id="LT670846">
    <property type="protein sequence ID" value="SHK54814.1"/>
    <property type="molecule type" value="Genomic_DNA"/>
</dbReference>
<dbReference type="RefSeq" id="WP_079654491.1">
    <property type="nucleotide sequence ID" value="NZ_LT670846.1"/>
</dbReference>
<dbReference type="STRING" id="381751.SAMN05444391_1401"/>
<reference evidence="18 19" key="1">
    <citation type="submission" date="2016-11" db="EMBL/GenBank/DDBJ databases">
        <authorList>
            <person name="Jaros S."/>
            <person name="Januszkiewicz K."/>
            <person name="Wedrychowicz H."/>
        </authorList>
    </citation>
    <scope>NUCLEOTIDE SEQUENCE [LARGE SCALE GENOMIC DNA]</scope>
    <source>
        <strain evidence="18 19">DSM 19557</strain>
    </source>
</reference>
<evidence type="ECO:0000256" key="5">
    <source>
        <dbReference type="ARBA" id="ARBA00022714"/>
    </source>
</evidence>
<dbReference type="PROSITE" id="PS51839">
    <property type="entry name" value="4FE4S_HC3"/>
    <property type="match status" value="1"/>
</dbReference>
<evidence type="ECO:0000259" key="15">
    <source>
        <dbReference type="PROSITE" id="PS51085"/>
    </source>
</evidence>
<keyword evidence="10" id="KW-0408">Iron</keyword>
<accession>A0A1M6TD69</accession>
<keyword evidence="6" id="KW-0874">Quinone</keyword>
<dbReference type="GO" id="GO:0051539">
    <property type="term" value="F:4 iron, 4 sulfur cluster binding"/>
    <property type="evidence" value="ECO:0007669"/>
    <property type="project" value="UniProtKB-KW"/>
</dbReference>
<dbReference type="OrthoDB" id="9803192at2"/>
<dbReference type="CDD" id="cd00207">
    <property type="entry name" value="fer2"/>
    <property type="match status" value="1"/>
</dbReference>
<dbReference type="Proteomes" id="UP000189810">
    <property type="component" value="Chromosome I"/>
</dbReference>
<dbReference type="GO" id="GO:0016491">
    <property type="term" value="F:oxidoreductase activity"/>
    <property type="evidence" value="ECO:0007669"/>
    <property type="project" value="InterPro"/>
</dbReference>
<dbReference type="AlphaFoldDB" id="A0A1M6TD69"/>
<dbReference type="GO" id="GO:0008137">
    <property type="term" value="F:NADH dehydrogenase (ubiquinone) activity"/>
    <property type="evidence" value="ECO:0007669"/>
    <property type="project" value="InterPro"/>
</dbReference>
<dbReference type="InterPro" id="IPR054351">
    <property type="entry name" value="NADH_UbQ_OxRdtase_ferredoxin"/>
</dbReference>
<dbReference type="GO" id="GO:0016020">
    <property type="term" value="C:membrane"/>
    <property type="evidence" value="ECO:0007669"/>
    <property type="project" value="UniProtKB-SubCell"/>
</dbReference>
<comment type="similarity">
    <text evidence="3">Belongs to the complex I 75 kDa subunit family.</text>
</comment>
<comment type="cofactor">
    <cofactor evidence="14">
        <name>[2Fe-2S] cluster</name>
        <dbReference type="ChEBI" id="CHEBI:190135"/>
    </cofactor>
</comment>
<dbReference type="InterPro" id="IPR001041">
    <property type="entry name" value="2Fe-2S_ferredoxin-type"/>
</dbReference>